<comment type="caution">
    <text evidence="2">The sequence shown here is derived from an EMBL/GenBank/DDBJ whole genome shotgun (WGS) entry which is preliminary data.</text>
</comment>
<proteinExistence type="predicted"/>
<accession>A0ABD2ZPE1</accession>
<dbReference type="PANTHER" id="PTHR48059">
    <property type="entry name" value="POLYGALACTURONASE INHIBITOR 1"/>
    <property type="match status" value="1"/>
</dbReference>
<dbReference type="SUPFAM" id="SSF52058">
    <property type="entry name" value="L domain-like"/>
    <property type="match status" value="1"/>
</dbReference>
<comment type="subcellular location">
    <subcellularLocation>
        <location evidence="1">Cell envelope</location>
    </subcellularLocation>
</comment>
<gene>
    <name evidence="2" type="ORF">ACH5RR_018199</name>
</gene>
<evidence type="ECO:0000313" key="3">
    <source>
        <dbReference type="Proteomes" id="UP001630127"/>
    </source>
</evidence>
<dbReference type="AlphaFoldDB" id="A0ABD2ZPE1"/>
<keyword evidence="3" id="KW-1185">Reference proteome</keyword>
<dbReference type="PANTHER" id="PTHR48059:SF30">
    <property type="entry name" value="OS06G0587000 PROTEIN"/>
    <property type="match status" value="1"/>
</dbReference>
<reference evidence="2 3" key="1">
    <citation type="submission" date="2024-11" db="EMBL/GenBank/DDBJ databases">
        <title>A near-complete genome assembly of Cinchona calisaya.</title>
        <authorList>
            <person name="Lian D.C."/>
            <person name="Zhao X.W."/>
            <person name="Wei L."/>
        </authorList>
    </citation>
    <scope>NUCLEOTIDE SEQUENCE [LARGE SCALE GENOMIC DNA]</scope>
    <source>
        <tissue evidence="2">Nenye</tissue>
    </source>
</reference>
<name>A0ABD2ZPE1_9GENT</name>
<dbReference type="InterPro" id="IPR051848">
    <property type="entry name" value="PGIP"/>
</dbReference>
<dbReference type="Pfam" id="PF00560">
    <property type="entry name" value="LRR_1"/>
    <property type="match status" value="1"/>
</dbReference>
<dbReference type="Proteomes" id="UP001630127">
    <property type="component" value="Unassembled WGS sequence"/>
</dbReference>
<protein>
    <submittedName>
        <fullName evidence="2">Uncharacterized protein</fullName>
    </submittedName>
</protein>
<organism evidence="2 3">
    <name type="scientific">Cinchona calisaya</name>
    <dbReference type="NCBI Taxonomy" id="153742"/>
    <lineage>
        <taxon>Eukaryota</taxon>
        <taxon>Viridiplantae</taxon>
        <taxon>Streptophyta</taxon>
        <taxon>Embryophyta</taxon>
        <taxon>Tracheophyta</taxon>
        <taxon>Spermatophyta</taxon>
        <taxon>Magnoliopsida</taxon>
        <taxon>eudicotyledons</taxon>
        <taxon>Gunneridae</taxon>
        <taxon>Pentapetalae</taxon>
        <taxon>asterids</taxon>
        <taxon>lamiids</taxon>
        <taxon>Gentianales</taxon>
        <taxon>Rubiaceae</taxon>
        <taxon>Cinchonoideae</taxon>
        <taxon>Cinchoneae</taxon>
        <taxon>Cinchona</taxon>
    </lineage>
</organism>
<evidence type="ECO:0000256" key="1">
    <source>
        <dbReference type="ARBA" id="ARBA00004196"/>
    </source>
</evidence>
<dbReference type="InterPro" id="IPR032675">
    <property type="entry name" value="LRR_dom_sf"/>
</dbReference>
<dbReference type="InterPro" id="IPR001611">
    <property type="entry name" value="Leu-rich_rpt"/>
</dbReference>
<sequence length="130" mass="14273">MHNSLSGSIPVQILNISTLQRFLLVDNNLSGNLPPTVGNGLIELKELFLYVNDFHGVITASICNASKLTILDLTLNKLSGPVPNSLGDLRLLTRLSVAENDLRSEPSSTELTFINCLTNYTTGRMRFKNN</sequence>
<evidence type="ECO:0000313" key="2">
    <source>
        <dbReference type="EMBL" id="KAL3520050.1"/>
    </source>
</evidence>
<dbReference type="Gene3D" id="3.80.10.10">
    <property type="entry name" value="Ribonuclease Inhibitor"/>
    <property type="match status" value="1"/>
</dbReference>
<dbReference type="EMBL" id="JBJUIK010000008">
    <property type="protein sequence ID" value="KAL3520050.1"/>
    <property type="molecule type" value="Genomic_DNA"/>
</dbReference>